<sequence>MGNSQAHIYPPVEVLPVHEEFQQTIIHREGGEERALERHENSKLTAWFELNRREGPHRGKVYIEVVENYMYKNQAWTPSNRHTIGRLSPVAGTDFNSELYHLRLLLCNRTDVTSFEDIRTVDNEVHPTFKSACVALNLVENEEEMRHLMDELVLEQFPSTMRKTFGTLLANVNPINPRDLWDNYKQHLAEDYLHEIQDDEDLAYQLTLRDISQILQEFGKTLEDYQLPELDDDVLGRRNVPNVDADVTLTPEAVDQLLNQLSVEQRHFFEDVRRAVWHENEKKFFFLTDEGLGLSRSTLKLQSEQAQNLHEADVIIWDEVSMVHGWQLHVLDRFLRDLLRREEPFGSKINYFGWRLRQILPVVPGGSRVDIVDAAVTSSTYGRSLKNTPLPKIKERLKTKSMPTGFS</sequence>
<dbReference type="PANTHER" id="PTHR10492">
    <property type="match status" value="1"/>
</dbReference>
<keyword evidence="1" id="KW-0234">DNA repair</keyword>
<dbReference type="AlphaFoldDB" id="A0AAE1H8J9"/>
<feature type="domain" description="DNA helicase Pif1-like DEAD-box helicase" evidence="2">
    <location>
        <begin position="298"/>
        <end position="392"/>
    </location>
</feature>
<dbReference type="Proteomes" id="UP001219518">
    <property type="component" value="Unassembled WGS sequence"/>
</dbReference>
<protein>
    <recommendedName>
        <fullName evidence="1">ATP-dependent DNA helicase</fullName>
        <ecNumber evidence="1">5.6.2.3</ecNumber>
    </recommendedName>
</protein>
<keyword evidence="1" id="KW-0378">Hydrolase</keyword>
<keyword evidence="1" id="KW-0233">DNA recombination</keyword>
<dbReference type="GO" id="GO:0005524">
    <property type="term" value="F:ATP binding"/>
    <property type="evidence" value="ECO:0007669"/>
    <property type="project" value="UniProtKB-KW"/>
</dbReference>
<comment type="catalytic activity">
    <reaction evidence="1">
        <text>ATP + H2O = ADP + phosphate + H(+)</text>
        <dbReference type="Rhea" id="RHEA:13065"/>
        <dbReference type="ChEBI" id="CHEBI:15377"/>
        <dbReference type="ChEBI" id="CHEBI:15378"/>
        <dbReference type="ChEBI" id="CHEBI:30616"/>
        <dbReference type="ChEBI" id="CHEBI:43474"/>
        <dbReference type="ChEBI" id="CHEBI:456216"/>
        <dbReference type="EC" id="5.6.2.3"/>
    </reaction>
</comment>
<evidence type="ECO:0000313" key="3">
    <source>
        <dbReference type="EMBL" id="KAK3916812.1"/>
    </source>
</evidence>
<dbReference type="PANTHER" id="PTHR10492:SF57">
    <property type="entry name" value="ATP-DEPENDENT DNA HELICASE"/>
    <property type="match status" value="1"/>
</dbReference>
<dbReference type="EMBL" id="JAHWGI010000606">
    <property type="protein sequence ID" value="KAK3916812.1"/>
    <property type="molecule type" value="Genomic_DNA"/>
</dbReference>
<dbReference type="InterPro" id="IPR010285">
    <property type="entry name" value="DNA_helicase_pif1-like_DEAD"/>
</dbReference>
<keyword evidence="1" id="KW-0547">Nucleotide-binding</keyword>
<dbReference type="GO" id="GO:0043139">
    <property type="term" value="F:5'-3' DNA helicase activity"/>
    <property type="evidence" value="ECO:0007669"/>
    <property type="project" value="UniProtKB-EC"/>
</dbReference>
<evidence type="ECO:0000256" key="1">
    <source>
        <dbReference type="RuleBase" id="RU363044"/>
    </source>
</evidence>
<dbReference type="Gene3D" id="3.40.50.300">
    <property type="entry name" value="P-loop containing nucleotide triphosphate hydrolases"/>
    <property type="match status" value="1"/>
</dbReference>
<keyword evidence="4" id="KW-1185">Reference proteome</keyword>
<gene>
    <name evidence="3" type="ORF">KUF71_025913</name>
</gene>
<dbReference type="Pfam" id="PF05970">
    <property type="entry name" value="PIF1"/>
    <property type="match status" value="1"/>
</dbReference>
<dbReference type="InterPro" id="IPR027417">
    <property type="entry name" value="P-loop_NTPase"/>
</dbReference>
<feature type="non-terminal residue" evidence="3">
    <location>
        <position position="407"/>
    </location>
</feature>
<dbReference type="GO" id="GO:0016787">
    <property type="term" value="F:hydrolase activity"/>
    <property type="evidence" value="ECO:0007669"/>
    <property type="project" value="UniProtKB-KW"/>
</dbReference>
<accession>A0AAE1H8J9</accession>
<evidence type="ECO:0000259" key="2">
    <source>
        <dbReference type="Pfam" id="PF05970"/>
    </source>
</evidence>
<comment type="cofactor">
    <cofactor evidence="1">
        <name>Mg(2+)</name>
        <dbReference type="ChEBI" id="CHEBI:18420"/>
    </cofactor>
</comment>
<proteinExistence type="inferred from homology"/>
<organism evidence="3 4">
    <name type="scientific">Frankliniella fusca</name>
    <dbReference type="NCBI Taxonomy" id="407009"/>
    <lineage>
        <taxon>Eukaryota</taxon>
        <taxon>Metazoa</taxon>
        <taxon>Ecdysozoa</taxon>
        <taxon>Arthropoda</taxon>
        <taxon>Hexapoda</taxon>
        <taxon>Insecta</taxon>
        <taxon>Pterygota</taxon>
        <taxon>Neoptera</taxon>
        <taxon>Paraneoptera</taxon>
        <taxon>Thysanoptera</taxon>
        <taxon>Terebrantia</taxon>
        <taxon>Thripoidea</taxon>
        <taxon>Thripidae</taxon>
        <taxon>Frankliniella</taxon>
    </lineage>
</organism>
<name>A0AAE1H8J9_9NEOP</name>
<dbReference type="GO" id="GO:0000723">
    <property type="term" value="P:telomere maintenance"/>
    <property type="evidence" value="ECO:0007669"/>
    <property type="project" value="InterPro"/>
</dbReference>
<dbReference type="EC" id="5.6.2.3" evidence="1"/>
<comment type="caution">
    <text evidence="3">The sequence shown here is derived from an EMBL/GenBank/DDBJ whole genome shotgun (WGS) entry which is preliminary data.</text>
</comment>
<dbReference type="GO" id="GO:0006281">
    <property type="term" value="P:DNA repair"/>
    <property type="evidence" value="ECO:0007669"/>
    <property type="project" value="UniProtKB-KW"/>
</dbReference>
<evidence type="ECO:0000313" key="4">
    <source>
        <dbReference type="Proteomes" id="UP001219518"/>
    </source>
</evidence>
<reference evidence="3" key="2">
    <citation type="journal article" date="2023" name="BMC Genomics">
        <title>Pest status, molecular evolution, and epigenetic factors derived from the genome assembly of Frankliniella fusca, a thysanopteran phytovirus vector.</title>
        <authorList>
            <person name="Catto M.A."/>
            <person name="Labadie P.E."/>
            <person name="Jacobson A.L."/>
            <person name="Kennedy G.G."/>
            <person name="Srinivasan R."/>
            <person name="Hunt B.G."/>
        </authorList>
    </citation>
    <scope>NUCLEOTIDE SEQUENCE</scope>
    <source>
        <strain evidence="3">PL_HMW_Pooled</strain>
    </source>
</reference>
<keyword evidence="1" id="KW-0227">DNA damage</keyword>
<reference evidence="3" key="1">
    <citation type="submission" date="2021-07" db="EMBL/GenBank/DDBJ databases">
        <authorList>
            <person name="Catto M.A."/>
            <person name="Jacobson A."/>
            <person name="Kennedy G."/>
            <person name="Labadie P."/>
            <person name="Hunt B.G."/>
            <person name="Srinivasan R."/>
        </authorList>
    </citation>
    <scope>NUCLEOTIDE SEQUENCE</scope>
    <source>
        <strain evidence="3">PL_HMW_Pooled</strain>
        <tissue evidence="3">Head</tissue>
    </source>
</reference>
<comment type="similarity">
    <text evidence="1">Belongs to the helicase family.</text>
</comment>
<keyword evidence="1" id="KW-0067">ATP-binding</keyword>
<keyword evidence="1 3" id="KW-0347">Helicase</keyword>
<dbReference type="GO" id="GO:0006310">
    <property type="term" value="P:DNA recombination"/>
    <property type="evidence" value="ECO:0007669"/>
    <property type="project" value="UniProtKB-KW"/>
</dbReference>